<dbReference type="OrthoDB" id="793353at2"/>
<gene>
    <name evidence="2" type="ORF">FDA38_30620</name>
</gene>
<evidence type="ECO:0000313" key="3">
    <source>
        <dbReference type="Proteomes" id="UP000305836"/>
    </source>
</evidence>
<comment type="caution">
    <text evidence="2">The sequence shown here is derived from an EMBL/GenBank/DDBJ whole genome shotgun (WGS) entry which is preliminary data.</text>
</comment>
<protein>
    <submittedName>
        <fullName evidence="2">DUF4442 domain-containing protein</fullName>
    </submittedName>
</protein>
<dbReference type="CDD" id="cd03443">
    <property type="entry name" value="PaaI_thioesterase"/>
    <property type="match status" value="1"/>
</dbReference>
<proteinExistence type="predicted"/>
<dbReference type="RefSeq" id="WP_137257567.1">
    <property type="nucleotide sequence ID" value="NZ_JBHSPQ010000003.1"/>
</dbReference>
<dbReference type="Gene3D" id="3.10.129.10">
    <property type="entry name" value="Hotdog Thioesterase"/>
    <property type="match status" value="1"/>
</dbReference>
<dbReference type="SUPFAM" id="SSF54637">
    <property type="entry name" value="Thioesterase/thiol ester dehydrase-isomerase"/>
    <property type="match status" value="1"/>
</dbReference>
<dbReference type="InterPro" id="IPR029069">
    <property type="entry name" value="HotDog_dom_sf"/>
</dbReference>
<organism evidence="2 3">
    <name type="scientific">Kribbella jiaozuonensis</name>
    <dbReference type="NCBI Taxonomy" id="2575441"/>
    <lineage>
        <taxon>Bacteria</taxon>
        <taxon>Bacillati</taxon>
        <taxon>Actinomycetota</taxon>
        <taxon>Actinomycetes</taxon>
        <taxon>Propionibacteriales</taxon>
        <taxon>Kribbellaceae</taxon>
        <taxon>Kribbella</taxon>
    </lineage>
</organism>
<sequence length="173" mass="18589">MGSQVLGLWERLRGVPGGELVFSWGFAWKAPYFRSVRPRFVQVSPNFAALRLPKRRAVLNHIGTVHAIAVCNGLEAAMGALAEATVPAGKRWLPKGMEVSYLAKSTTDLTCSAETDPDTWTAGPDVPVRVKATRDDGTVVVEGVIHLWVTDKKPSADGLGSDNMSEDGSASKK</sequence>
<keyword evidence="3" id="KW-1185">Reference proteome</keyword>
<accession>A0A4U3LNI4</accession>
<reference evidence="2 3" key="1">
    <citation type="submission" date="2019-04" db="EMBL/GenBank/DDBJ databases">
        <title>Kribbella sp. NEAU-THZ 27 nov., a novel actinomycete isolated from soil.</title>
        <authorList>
            <person name="Duan L."/>
        </authorList>
    </citation>
    <scope>NUCLEOTIDE SEQUENCE [LARGE SCALE GENOMIC DNA]</scope>
    <source>
        <strain evidence="3">NEAU-THZ27</strain>
    </source>
</reference>
<dbReference type="Proteomes" id="UP000305836">
    <property type="component" value="Unassembled WGS sequence"/>
</dbReference>
<name>A0A4U3LNI4_9ACTN</name>
<feature type="region of interest" description="Disordered" evidence="1">
    <location>
        <begin position="153"/>
        <end position="173"/>
    </location>
</feature>
<dbReference type="AlphaFoldDB" id="A0A4U3LNI4"/>
<evidence type="ECO:0000256" key="1">
    <source>
        <dbReference type="SAM" id="MobiDB-lite"/>
    </source>
</evidence>
<feature type="compositionally biased region" description="Polar residues" evidence="1">
    <location>
        <begin position="162"/>
        <end position="173"/>
    </location>
</feature>
<evidence type="ECO:0000313" key="2">
    <source>
        <dbReference type="EMBL" id="TKK76704.1"/>
    </source>
</evidence>
<dbReference type="EMBL" id="SZPZ01000004">
    <property type="protein sequence ID" value="TKK76704.1"/>
    <property type="molecule type" value="Genomic_DNA"/>
</dbReference>
<dbReference type="InterPro" id="IPR027961">
    <property type="entry name" value="DUF4442"/>
</dbReference>
<dbReference type="Pfam" id="PF14539">
    <property type="entry name" value="DUF4442"/>
    <property type="match status" value="1"/>
</dbReference>